<dbReference type="Pfam" id="PF14662">
    <property type="entry name" value="KASH_CCD"/>
    <property type="match status" value="1"/>
</dbReference>
<feature type="compositionally biased region" description="Basic and acidic residues" evidence="9">
    <location>
        <begin position="911"/>
        <end position="922"/>
    </location>
</feature>
<evidence type="ECO:0000256" key="10">
    <source>
        <dbReference type="SAM" id="Phobius"/>
    </source>
</evidence>
<feature type="region of interest" description="Disordered" evidence="9">
    <location>
        <begin position="26"/>
        <end position="54"/>
    </location>
</feature>
<keyword evidence="6 8" id="KW-0175">Coiled coil</keyword>
<dbReference type="InterPro" id="IPR028168">
    <property type="entry name" value="KASH5_CC"/>
</dbReference>
<evidence type="ECO:0000256" key="8">
    <source>
        <dbReference type="SAM" id="Coils"/>
    </source>
</evidence>
<evidence type="ECO:0000256" key="5">
    <source>
        <dbReference type="ARBA" id="ARBA00022989"/>
    </source>
</evidence>
<feature type="region of interest" description="Disordered" evidence="9">
    <location>
        <begin position="905"/>
        <end position="928"/>
    </location>
</feature>
<evidence type="ECO:0000256" key="3">
    <source>
        <dbReference type="ARBA" id="ARBA00022490"/>
    </source>
</evidence>
<accession>A0AAD1RVB2</accession>
<dbReference type="PANTHER" id="PTHR15352:SF3">
    <property type="entry name" value="INOSITOL 1,4,5-TRIPHOSPHATE RECEPTOR ASSOCIATED 2"/>
    <property type="match status" value="1"/>
</dbReference>
<evidence type="ECO:0008006" key="15">
    <source>
        <dbReference type="Google" id="ProtNLM"/>
    </source>
</evidence>
<dbReference type="PANTHER" id="PTHR15352">
    <property type="entry name" value="LYMPHOID-RESTRICTED MEMBRANE PROTEIN, JAW1"/>
    <property type="match status" value="1"/>
</dbReference>
<dbReference type="InterPro" id="IPR039508">
    <property type="entry name" value="KASH5_EF-hand-like_dom"/>
</dbReference>
<sequence length="1431" mass="161100">MSEAGSATKRHNPVDSICRKIKTIQMRDQDSNPNLQIPKFQSRNFDSPQSSTKKNLEEVLKNRTVKNTDRDLVLFSSPNYGLSPDVRVASPCVRPIPDSDSPLGNATYSINMASKEKFTRVWPSARTQSCSTPMVFPRELSFKYPQSVLPVSECRNLLMDDRIIPSTHSFYLADRKSETVPLQSPVVKRLSMSEAGLRRVAENKMEATSEVSLICEEDLLNSIFYACDTDHRGKVAVSKIVDYLRHTTSRGSEDSGLDELCNMLDPERQDISMDLDTYHAIMKEWIDDCRNNGADNKTKDSVPGLEDSMLKLREGLMAVRRISGTLNVTSGSLEAFGGDVSRGDLETSDLITCVADLQYNNQKLQEQHHKMKTTIEALEETNHRLVEENEELRSQWKSVQQSITRVRSLKDELEEMKISMSTSEEKKAQMAFQNKQLEKDNLSLIHKISSLQEENTRNMLEAEEMRKAISEFSDKIADLQLQLSDSETTFQKKDASLHMKDLYIEEMRSTLMEYNSVIENLRIEKTKLENSLQQMEQELLSNGIASPVTFKLNRLIAGSLNSLHSELELAQQLPEVSGDLIYHSGEPSSSLDITLDREVLLLLQGPGHEQLAAEFKAIVQNLLEDTCTMSDVVPLSLQRLMDSNVNGAALPGRMLEVIKSDLKEKRNIWTEKLKQLEKHKESMDKEFVKMAGNLRRIKTEQLHMRKELSSRLHELGTVRQQQEEAEGKAEGLLTQLQESSAQNDRFTKQIEELQSSLSAAWSQAETLKHRLEDAECEQRQLQATNQDLTSDHRTIQEQAKEQQKTIRSLQEKLFKGQLCGLLCQTCSDWDEGLFSTLNAAQSPSRKEKKNSSSKRFCIQDTSCLGRSHKTSLRTDPRCLFTPLLDALTLEILQLYPRLCSRSYPNARTRSPRSESSKHRDQTKSTTSRGALLIRNKWGTVSVGSQTDAGDSVNGDMDVPFEVLGSEHRVADNICRLDITSQTAADGFSSSLENTLISSEPDAELCVMEASDASGKERETAASEGSLDPDLQVESSPGSITTRTAVTEDTEVKTQQNQSIPNKEIPPAESLTGSLNATLHENHCSNSEKEMETEFLRLSLGFKCDLFTLDKRLRLEERSRDLAEENLKKEIASCVKLLEALTPLCEEDNQTYEIVKKLEKSLRFLSQHSARVASRAEMLGAIHQESRVSKAVDVMIQHVENLKRMYTKEHAELEELKELIQQNELPRPSTDRDELHKLPTSLNTKPPARRVSMPAYPRGMISGSPADLFGTDKLDGKIHKRSNSWKVVGTKHADSRPILQRFVANYTRTEPAEENSIKEDEQCTEIADDIKDEKRLSVSTESNLPPTETHSVFTQAKLWVSTLKNSVSNINKPMVISLLAALLLAVMVSFLTGLSFQQPVDGAPVGTGDSWTSIQQLFWPYTGLRHNGQPPV</sequence>
<protein>
    <recommendedName>
        <fullName evidence="15">Lymphoid-restricted membrane protein</fullName>
    </recommendedName>
</protein>
<dbReference type="Pfam" id="PF05781">
    <property type="entry name" value="MRVI1"/>
    <property type="match status" value="1"/>
</dbReference>
<dbReference type="Proteomes" id="UP001295444">
    <property type="component" value="Chromosome 03"/>
</dbReference>
<name>A0AAD1RVB2_PELCU</name>
<feature type="compositionally biased region" description="Polar residues" evidence="9">
    <location>
        <begin position="1032"/>
        <end position="1060"/>
    </location>
</feature>
<evidence type="ECO:0000256" key="7">
    <source>
        <dbReference type="ARBA" id="ARBA00023136"/>
    </source>
</evidence>
<proteinExistence type="predicted"/>
<evidence type="ECO:0000256" key="9">
    <source>
        <dbReference type="SAM" id="MobiDB-lite"/>
    </source>
</evidence>
<keyword evidence="4 10" id="KW-0812">Transmembrane</keyword>
<comment type="subcellular location">
    <subcellularLocation>
        <location evidence="2">Cytoplasm</location>
    </subcellularLocation>
    <subcellularLocation>
        <location evidence="1">Membrane</location>
        <topology evidence="1">Single-pass membrane protein</topology>
    </subcellularLocation>
</comment>
<dbReference type="Pfam" id="PF14658">
    <property type="entry name" value="EF-hand_9"/>
    <property type="match status" value="1"/>
</dbReference>
<evidence type="ECO:0000313" key="14">
    <source>
        <dbReference type="Proteomes" id="UP001295444"/>
    </source>
</evidence>
<feature type="region of interest" description="Disordered" evidence="9">
    <location>
        <begin position="1217"/>
        <end position="1250"/>
    </location>
</feature>
<feature type="domain" description="Protein KASH5 EF-hand-like" evidence="11">
    <location>
        <begin position="221"/>
        <end position="286"/>
    </location>
</feature>
<evidence type="ECO:0000256" key="4">
    <source>
        <dbReference type="ARBA" id="ARBA00022692"/>
    </source>
</evidence>
<feature type="coiled-coil region" evidence="8">
    <location>
        <begin position="722"/>
        <end position="812"/>
    </location>
</feature>
<organism evidence="13 14">
    <name type="scientific">Pelobates cultripes</name>
    <name type="common">Western spadefoot toad</name>
    <dbReference type="NCBI Taxonomy" id="61616"/>
    <lineage>
        <taxon>Eukaryota</taxon>
        <taxon>Metazoa</taxon>
        <taxon>Chordata</taxon>
        <taxon>Craniata</taxon>
        <taxon>Vertebrata</taxon>
        <taxon>Euteleostomi</taxon>
        <taxon>Amphibia</taxon>
        <taxon>Batrachia</taxon>
        <taxon>Anura</taxon>
        <taxon>Pelobatoidea</taxon>
        <taxon>Pelobatidae</taxon>
        <taxon>Pelobates</taxon>
    </lineage>
</organism>
<feature type="compositionally biased region" description="Polar residues" evidence="9">
    <location>
        <begin position="31"/>
        <end position="53"/>
    </location>
</feature>
<keyword evidence="14" id="KW-1185">Reference proteome</keyword>
<dbReference type="GO" id="GO:0005789">
    <property type="term" value="C:endoplasmic reticulum membrane"/>
    <property type="evidence" value="ECO:0007669"/>
    <property type="project" value="TreeGrafter"/>
</dbReference>
<reference evidence="13" key="1">
    <citation type="submission" date="2022-03" db="EMBL/GenBank/DDBJ databases">
        <authorList>
            <person name="Alioto T."/>
            <person name="Alioto T."/>
            <person name="Gomez Garrido J."/>
        </authorList>
    </citation>
    <scope>NUCLEOTIDE SEQUENCE</scope>
</reference>
<gene>
    <name evidence="13" type="ORF">PECUL_23A018543</name>
</gene>
<evidence type="ECO:0000259" key="11">
    <source>
        <dbReference type="Pfam" id="PF14658"/>
    </source>
</evidence>
<evidence type="ECO:0000259" key="12">
    <source>
        <dbReference type="Pfam" id="PF14662"/>
    </source>
</evidence>
<feature type="coiled-coil region" evidence="8">
    <location>
        <begin position="659"/>
        <end position="686"/>
    </location>
</feature>
<dbReference type="EMBL" id="OW240914">
    <property type="protein sequence ID" value="CAH2278501.1"/>
    <property type="molecule type" value="Genomic_DNA"/>
</dbReference>
<keyword evidence="5 10" id="KW-1133">Transmembrane helix</keyword>
<feature type="domain" description="KASH5-like coiled-coil" evidence="12">
    <location>
        <begin position="346"/>
        <end position="535"/>
    </location>
</feature>
<dbReference type="InterPro" id="IPR008677">
    <property type="entry name" value="MRVI1"/>
</dbReference>
<keyword evidence="3" id="KW-0963">Cytoplasm</keyword>
<feature type="region of interest" description="Disordered" evidence="9">
    <location>
        <begin position="1010"/>
        <end position="1069"/>
    </location>
</feature>
<evidence type="ECO:0000256" key="1">
    <source>
        <dbReference type="ARBA" id="ARBA00004167"/>
    </source>
</evidence>
<dbReference type="Gene3D" id="1.10.287.2610">
    <property type="match status" value="1"/>
</dbReference>
<evidence type="ECO:0000256" key="6">
    <source>
        <dbReference type="ARBA" id="ARBA00023054"/>
    </source>
</evidence>
<evidence type="ECO:0000313" key="13">
    <source>
        <dbReference type="EMBL" id="CAH2278501.1"/>
    </source>
</evidence>
<evidence type="ECO:0000256" key="2">
    <source>
        <dbReference type="ARBA" id="ARBA00004496"/>
    </source>
</evidence>
<keyword evidence="7 10" id="KW-0472">Membrane</keyword>
<feature type="transmembrane region" description="Helical" evidence="10">
    <location>
        <begin position="1373"/>
        <end position="1393"/>
    </location>
</feature>
<feature type="coiled-coil region" evidence="8">
    <location>
        <begin position="354"/>
        <end position="538"/>
    </location>
</feature>